<accession>A0A1H7ZJ29</accession>
<dbReference type="AlphaFoldDB" id="A0A1H7ZJ29"/>
<evidence type="ECO:0008006" key="3">
    <source>
        <dbReference type="Google" id="ProtNLM"/>
    </source>
</evidence>
<evidence type="ECO:0000313" key="1">
    <source>
        <dbReference type="EMBL" id="SEM57437.1"/>
    </source>
</evidence>
<dbReference type="EMBL" id="FOBB01000005">
    <property type="protein sequence ID" value="SEM57437.1"/>
    <property type="molecule type" value="Genomic_DNA"/>
</dbReference>
<dbReference type="InterPro" id="IPR018988">
    <property type="entry name" value="DUF2000"/>
</dbReference>
<organism evidence="1 2">
    <name type="scientific">Chitinophaga rupis</name>
    <dbReference type="NCBI Taxonomy" id="573321"/>
    <lineage>
        <taxon>Bacteria</taxon>
        <taxon>Pseudomonadati</taxon>
        <taxon>Bacteroidota</taxon>
        <taxon>Chitinophagia</taxon>
        <taxon>Chitinophagales</taxon>
        <taxon>Chitinophagaceae</taxon>
        <taxon>Chitinophaga</taxon>
    </lineage>
</organism>
<dbReference type="Gene3D" id="3.40.1490.10">
    <property type="entry name" value="Bit1"/>
    <property type="match status" value="1"/>
</dbReference>
<dbReference type="STRING" id="573321.SAMN04488505_10581"/>
<dbReference type="InterPro" id="IPR023476">
    <property type="entry name" value="Pep_tRNA_hydro_II_dom_sf"/>
</dbReference>
<evidence type="ECO:0000313" key="2">
    <source>
        <dbReference type="Proteomes" id="UP000198984"/>
    </source>
</evidence>
<dbReference type="SUPFAM" id="SSF102462">
    <property type="entry name" value="Peptidyl-tRNA hydrolase II"/>
    <property type="match status" value="1"/>
</dbReference>
<dbReference type="OrthoDB" id="1684239at2"/>
<protein>
    <recommendedName>
        <fullName evidence="3">DUF2000 domain-containing protein</fullName>
    </recommendedName>
</protein>
<reference evidence="1 2" key="1">
    <citation type="submission" date="2016-10" db="EMBL/GenBank/DDBJ databases">
        <authorList>
            <person name="de Groot N.N."/>
        </authorList>
    </citation>
    <scope>NUCLEOTIDE SEQUENCE [LARGE SCALE GENOMIC DNA]</scope>
    <source>
        <strain evidence="1 2">DSM 21039</strain>
    </source>
</reference>
<dbReference type="Pfam" id="PF09391">
    <property type="entry name" value="DUF2000"/>
    <property type="match status" value="1"/>
</dbReference>
<dbReference type="RefSeq" id="WP_089916046.1">
    <property type="nucleotide sequence ID" value="NZ_FOBB01000005.1"/>
</dbReference>
<sequence>MNTEKIAIVILNELAGWQKLNVASFLTSSVAIAFPAAHGAPLTDADGNAYLPFLKYPVLVYNAETQDQIKRAFNRAKDRELHTGIYVRELFATKNEAENLAVISRYKTEELNLVGIIVYGDSRKVDKALDGLKLHE</sequence>
<keyword evidence="2" id="KW-1185">Reference proteome</keyword>
<name>A0A1H7ZJ29_9BACT</name>
<gene>
    <name evidence="1" type="ORF">SAMN04488505_10581</name>
</gene>
<proteinExistence type="predicted"/>
<dbReference type="Proteomes" id="UP000198984">
    <property type="component" value="Unassembled WGS sequence"/>
</dbReference>